<evidence type="ECO:0000256" key="2">
    <source>
        <dbReference type="ARBA" id="ARBA00038334"/>
    </source>
</evidence>
<gene>
    <name evidence="4" type="ORF">PG996_014391</name>
</gene>
<reference evidence="4 5" key="1">
    <citation type="submission" date="2023-01" db="EMBL/GenBank/DDBJ databases">
        <title>Analysis of 21 Apiospora genomes using comparative genomics revels a genus with tremendous synthesis potential of carbohydrate active enzymes and secondary metabolites.</title>
        <authorList>
            <person name="Sorensen T."/>
        </authorList>
    </citation>
    <scope>NUCLEOTIDE SEQUENCE [LARGE SCALE GENOMIC DNA]</scope>
    <source>
        <strain evidence="4 5">CBS 83171</strain>
    </source>
</reference>
<dbReference type="Gene3D" id="3.40.50.1820">
    <property type="entry name" value="alpha/beta hydrolase"/>
    <property type="match status" value="1"/>
</dbReference>
<feature type="domain" description="AB hydrolase-1" evidence="3">
    <location>
        <begin position="44"/>
        <end position="333"/>
    </location>
</feature>
<evidence type="ECO:0000256" key="1">
    <source>
        <dbReference type="ARBA" id="ARBA00022801"/>
    </source>
</evidence>
<protein>
    <recommendedName>
        <fullName evidence="3">AB hydrolase-1 domain-containing protein</fullName>
    </recommendedName>
</protein>
<dbReference type="InterPro" id="IPR000073">
    <property type="entry name" value="AB_hydrolase_1"/>
</dbReference>
<dbReference type="EMBL" id="JAQQWM010000009">
    <property type="protein sequence ID" value="KAK8046327.1"/>
    <property type="molecule type" value="Genomic_DNA"/>
</dbReference>
<dbReference type="Proteomes" id="UP001446871">
    <property type="component" value="Unassembled WGS sequence"/>
</dbReference>
<dbReference type="InterPro" id="IPR000639">
    <property type="entry name" value="Epox_hydrolase-like"/>
</dbReference>
<dbReference type="PANTHER" id="PTHR43329">
    <property type="entry name" value="EPOXIDE HYDROLASE"/>
    <property type="match status" value="1"/>
</dbReference>
<dbReference type="SUPFAM" id="SSF53474">
    <property type="entry name" value="alpha/beta-Hydrolases"/>
    <property type="match status" value="1"/>
</dbReference>
<comment type="caution">
    <text evidence="4">The sequence shown here is derived from an EMBL/GenBank/DDBJ whole genome shotgun (WGS) entry which is preliminary data.</text>
</comment>
<name>A0ABR1TIX4_9PEZI</name>
<evidence type="ECO:0000313" key="5">
    <source>
        <dbReference type="Proteomes" id="UP001446871"/>
    </source>
</evidence>
<sequence length="356" mass="39396">MDPSTAYDTITAAAAAGGETKRFTTGDGTNYVYTYSPATNASQPTFLLLHGYPSSRHSWRHQLHALARRGYGVLAPDLLGMGDSDKPTHLDAYGSKRISGHLKELLDHHEEESPRSDKSKVIGVGHDWGVAVLSKVAVWYPDRFSGLVFLSSAYFPPGVFFYLDAINRRTLGTLGYTQYGDWYFFNCFDAGRLIGEKRTKTNRGKPQLESFFHLLYHADAAEWGQNFAMIGAARAWLQVGTTQPLPTWLRLYSQPDAAESSLSYYRAAMCGIFEEDEAVLSDEDRKLRVPVVAIAGAKDQVSTPDDMTAVTKPYATGGYTECLLDAGHWVMLEQKEKVTSILAEFAESLTAAHQVL</sequence>
<dbReference type="Pfam" id="PF00561">
    <property type="entry name" value="Abhydrolase_1"/>
    <property type="match status" value="1"/>
</dbReference>
<accession>A0ABR1TIX4</accession>
<organism evidence="4 5">
    <name type="scientific">Apiospora saccharicola</name>
    <dbReference type="NCBI Taxonomy" id="335842"/>
    <lineage>
        <taxon>Eukaryota</taxon>
        <taxon>Fungi</taxon>
        <taxon>Dikarya</taxon>
        <taxon>Ascomycota</taxon>
        <taxon>Pezizomycotina</taxon>
        <taxon>Sordariomycetes</taxon>
        <taxon>Xylariomycetidae</taxon>
        <taxon>Amphisphaeriales</taxon>
        <taxon>Apiosporaceae</taxon>
        <taxon>Apiospora</taxon>
    </lineage>
</organism>
<proteinExistence type="inferred from homology"/>
<evidence type="ECO:0000313" key="4">
    <source>
        <dbReference type="EMBL" id="KAK8046327.1"/>
    </source>
</evidence>
<keyword evidence="1" id="KW-0378">Hydrolase</keyword>
<dbReference type="InterPro" id="IPR029058">
    <property type="entry name" value="AB_hydrolase_fold"/>
</dbReference>
<dbReference type="PRINTS" id="PR00412">
    <property type="entry name" value="EPOXHYDRLASE"/>
</dbReference>
<evidence type="ECO:0000259" key="3">
    <source>
        <dbReference type="Pfam" id="PF00561"/>
    </source>
</evidence>
<comment type="similarity">
    <text evidence="2">Belongs to the AB hydrolase superfamily. Epoxide hydrolase family.</text>
</comment>
<keyword evidence="5" id="KW-1185">Reference proteome</keyword>